<protein>
    <submittedName>
        <fullName evidence="2">Aste57867_13166 protein</fullName>
    </submittedName>
</protein>
<dbReference type="EMBL" id="VJMH01005435">
    <property type="protein sequence ID" value="KAF0696053.1"/>
    <property type="molecule type" value="Genomic_DNA"/>
</dbReference>
<dbReference type="AlphaFoldDB" id="A0A485KXE7"/>
<proteinExistence type="predicted"/>
<gene>
    <name evidence="2" type="primary">Aste57867_13166</name>
    <name evidence="1" type="ORF">As57867_013117</name>
    <name evidence="2" type="ORF">ASTE57867_13166</name>
</gene>
<reference evidence="1" key="2">
    <citation type="submission" date="2019-06" db="EMBL/GenBank/DDBJ databases">
        <title>Genomics analysis of Aphanomyces spp. identifies a new class of oomycete effector associated with host adaptation.</title>
        <authorList>
            <person name="Gaulin E."/>
        </authorList>
    </citation>
    <scope>NUCLEOTIDE SEQUENCE</scope>
    <source>
        <strain evidence="1">CBS 578.67</strain>
    </source>
</reference>
<evidence type="ECO:0000313" key="3">
    <source>
        <dbReference type="Proteomes" id="UP000332933"/>
    </source>
</evidence>
<evidence type="ECO:0000313" key="1">
    <source>
        <dbReference type="EMBL" id="KAF0696053.1"/>
    </source>
</evidence>
<name>A0A485KXE7_9STRA</name>
<reference evidence="2 3" key="1">
    <citation type="submission" date="2019-03" db="EMBL/GenBank/DDBJ databases">
        <authorList>
            <person name="Gaulin E."/>
            <person name="Dumas B."/>
        </authorList>
    </citation>
    <scope>NUCLEOTIDE SEQUENCE [LARGE SCALE GENOMIC DNA]</scope>
    <source>
        <strain evidence="2">CBS 568.67</strain>
    </source>
</reference>
<dbReference type="EMBL" id="CAADRA010005456">
    <property type="protein sequence ID" value="VFT90007.1"/>
    <property type="molecule type" value="Genomic_DNA"/>
</dbReference>
<keyword evidence="3" id="KW-1185">Reference proteome</keyword>
<dbReference type="Proteomes" id="UP000332933">
    <property type="component" value="Unassembled WGS sequence"/>
</dbReference>
<evidence type="ECO:0000313" key="2">
    <source>
        <dbReference type="EMBL" id="VFT90007.1"/>
    </source>
</evidence>
<sequence>MRRDGVVFSKLRNEHVATNRTVRRACRHQARDEAFIVEPRAASDATVALRRAAAVLSEARKGRETAVAQDPRHDLEVVGLYSVEDVEDMTDKYASELTSMNSCGDESKRQAADRLVRTFNQERQAMQGLGFGSRRHRDSLTKAEWQRINELASMSCPSYIATSWGDVASSISCPGFGVWYNLHRVDRASEIVPRLERLFRCCETWGWTKVRCKRRKGTTNALRWVRDVASDSAHEVNDDVDCVDESHESHWSRPRTGLTVFDFVESVVNNTDDSNEYDFCGVEPNQNTPSSLECRAM</sequence>
<accession>A0A485KXE7</accession>
<organism evidence="2 3">
    <name type="scientific">Aphanomyces stellatus</name>
    <dbReference type="NCBI Taxonomy" id="120398"/>
    <lineage>
        <taxon>Eukaryota</taxon>
        <taxon>Sar</taxon>
        <taxon>Stramenopiles</taxon>
        <taxon>Oomycota</taxon>
        <taxon>Saprolegniomycetes</taxon>
        <taxon>Saprolegniales</taxon>
        <taxon>Verrucalvaceae</taxon>
        <taxon>Aphanomyces</taxon>
    </lineage>
</organism>